<keyword evidence="4" id="KW-0808">Transferase</keyword>
<comment type="pathway">
    <text evidence="2">Protein modification; protein ubiquitination.</text>
</comment>
<dbReference type="GO" id="GO:0008270">
    <property type="term" value="F:zinc ion binding"/>
    <property type="evidence" value="ECO:0007669"/>
    <property type="project" value="UniProtKB-KW"/>
</dbReference>
<dbReference type="SMART" id="SM00547">
    <property type="entry name" value="ZnF_RBZ"/>
    <property type="match status" value="1"/>
</dbReference>
<evidence type="ECO:0000256" key="2">
    <source>
        <dbReference type="ARBA" id="ARBA00004906"/>
    </source>
</evidence>
<dbReference type="EMBL" id="VJMH01006928">
    <property type="protein sequence ID" value="KAF0687397.1"/>
    <property type="molecule type" value="Genomic_DNA"/>
</dbReference>
<dbReference type="PROSITE" id="PS01358">
    <property type="entry name" value="ZF_RANBP2_1"/>
    <property type="match status" value="1"/>
</dbReference>
<keyword evidence="5" id="KW-0479">Metal-binding</keyword>
<evidence type="ECO:0000256" key="4">
    <source>
        <dbReference type="ARBA" id="ARBA00022679"/>
    </source>
</evidence>
<dbReference type="OrthoDB" id="423283at2759"/>
<evidence type="ECO:0000256" key="3">
    <source>
        <dbReference type="ARBA" id="ARBA00012485"/>
    </source>
</evidence>
<dbReference type="InterPro" id="IPR000569">
    <property type="entry name" value="HECT_dom"/>
</dbReference>
<evidence type="ECO:0000256" key="1">
    <source>
        <dbReference type="ARBA" id="ARBA00000885"/>
    </source>
</evidence>
<feature type="non-terminal residue" evidence="11">
    <location>
        <position position="458"/>
    </location>
</feature>
<evidence type="ECO:0000256" key="5">
    <source>
        <dbReference type="ARBA" id="ARBA00022723"/>
    </source>
</evidence>
<keyword evidence="7 9" id="KW-0833">Ubl conjugation pathway</keyword>
<dbReference type="GO" id="GO:0061630">
    <property type="term" value="F:ubiquitin protein ligase activity"/>
    <property type="evidence" value="ECO:0007669"/>
    <property type="project" value="UniProtKB-EC"/>
</dbReference>
<protein>
    <recommendedName>
        <fullName evidence="3">HECT-type E3 ubiquitin transferase</fullName>
        <ecNumber evidence="3">2.3.2.26</ecNumber>
    </recommendedName>
</protein>
<dbReference type="InterPro" id="IPR001876">
    <property type="entry name" value="Znf_RanBP2"/>
</dbReference>
<evidence type="ECO:0000256" key="6">
    <source>
        <dbReference type="ARBA" id="ARBA00022771"/>
    </source>
</evidence>
<reference evidence="11" key="1">
    <citation type="submission" date="2019-06" db="EMBL/GenBank/DDBJ databases">
        <title>Genomics analysis of Aphanomyces spp. identifies a new class of oomycete effector associated with host adaptation.</title>
        <authorList>
            <person name="Gaulin E."/>
        </authorList>
    </citation>
    <scope>NUCLEOTIDE SEQUENCE</scope>
    <source>
        <strain evidence="11">CBS 578.67</strain>
    </source>
</reference>
<dbReference type="PROSITE" id="PS50237">
    <property type="entry name" value="HECT"/>
    <property type="match status" value="1"/>
</dbReference>
<dbReference type="AlphaFoldDB" id="A0A6A4XX21"/>
<dbReference type="PANTHER" id="PTHR11254:SF440">
    <property type="entry name" value="E3 UBIQUITIN-PROTEIN LIGASE NEDD-4"/>
    <property type="match status" value="1"/>
</dbReference>
<proteinExistence type="predicted"/>
<dbReference type="PANTHER" id="PTHR11254">
    <property type="entry name" value="HECT DOMAIN UBIQUITIN-PROTEIN LIGASE"/>
    <property type="match status" value="1"/>
</dbReference>
<dbReference type="Pfam" id="PF00632">
    <property type="entry name" value="HECT"/>
    <property type="match status" value="1"/>
</dbReference>
<evidence type="ECO:0000256" key="8">
    <source>
        <dbReference type="ARBA" id="ARBA00022833"/>
    </source>
</evidence>
<evidence type="ECO:0000256" key="9">
    <source>
        <dbReference type="PROSITE-ProRule" id="PRU00104"/>
    </source>
</evidence>
<dbReference type="InterPro" id="IPR035983">
    <property type="entry name" value="Hect_E3_ubiquitin_ligase"/>
</dbReference>
<comment type="caution">
    <text evidence="11">The sequence shown here is derived from an EMBL/GenBank/DDBJ whole genome shotgun (WGS) entry which is preliminary data.</text>
</comment>
<dbReference type="GO" id="GO:0005737">
    <property type="term" value="C:cytoplasm"/>
    <property type="evidence" value="ECO:0007669"/>
    <property type="project" value="TreeGrafter"/>
</dbReference>
<evidence type="ECO:0000259" key="10">
    <source>
        <dbReference type="PROSITE" id="PS50237"/>
    </source>
</evidence>
<comment type="caution">
    <text evidence="9">Lacks conserved residue(s) required for the propagation of feature annotation.</text>
</comment>
<evidence type="ECO:0000256" key="7">
    <source>
        <dbReference type="ARBA" id="ARBA00022786"/>
    </source>
</evidence>
<dbReference type="InterPro" id="IPR050409">
    <property type="entry name" value="E3_ubiq-protein_ligase"/>
</dbReference>
<dbReference type="SUPFAM" id="SSF56204">
    <property type="entry name" value="Hect, E3 ligase catalytic domain"/>
    <property type="match status" value="1"/>
</dbReference>
<comment type="catalytic activity">
    <reaction evidence="1">
        <text>S-ubiquitinyl-[E2 ubiquitin-conjugating enzyme]-L-cysteine + [acceptor protein]-L-lysine = [E2 ubiquitin-conjugating enzyme]-L-cysteine + N(6)-ubiquitinyl-[acceptor protein]-L-lysine.</text>
        <dbReference type="EC" id="2.3.2.26"/>
    </reaction>
</comment>
<keyword evidence="6" id="KW-0863">Zinc-finger</keyword>
<feature type="domain" description="HECT" evidence="10">
    <location>
        <begin position="299"/>
        <end position="458"/>
    </location>
</feature>
<dbReference type="EC" id="2.3.2.26" evidence="3"/>
<dbReference type="GO" id="GO:0016567">
    <property type="term" value="P:protein ubiquitination"/>
    <property type="evidence" value="ECO:0007669"/>
    <property type="project" value="TreeGrafter"/>
</dbReference>
<dbReference type="SUPFAM" id="SSF90209">
    <property type="entry name" value="Ran binding protein zinc finger-like"/>
    <property type="match status" value="1"/>
</dbReference>
<dbReference type="Gene3D" id="3.90.1750.10">
    <property type="entry name" value="Hect, E3 ligase catalytic domains"/>
    <property type="match status" value="1"/>
</dbReference>
<gene>
    <name evidence="11" type="ORF">As57867_020785</name>
</gene>
<organism evidence="11">
    <name type="scientific">Aphanomyces stellatus</name>
    <dbReference type="NCBI Taxonomy" id="120398"/>
    <lineage>
        <taxon>Eukaryota</taxon>
        <taxon>Sar</taxon>
        <taxon>Stramenopiles</taxon>
        <taxon>Oomycota</taxon>
        <taxon>Saprolegniomycetes</taxon>
        <taxon>Saprolegniales</taxon>
        <taxon>Verrucalvaceae</taxon>
        <taxon>Aphanomyces</taxon>
    </lineage>
</organism>
<keyword evidence="8" id="KW-0862">Zinc</keyword>
<accession>A0A6A4XX21</accession>
<evidence type="ECO:0000313" key="11">
    <source>
        <dbReference type="EMBL" id="KAF0687397.1"/>
    </source>
</evidence>
<name>A0A6A4XX21_9STRA</name>
<sequence length="458" mass="50397">MEDYVFPLLLVCAILLSVPYCFYKSICAHRNELETPLVENNFVGVLYGLNRNDVEDLLADTKRWTCDVCRFSNPPSVPVCALCSTSQGVMISDSQVGGGGIHPTHLSPAQWSARMRKEWVRTIDQVSGKVVWKQTALGTTSVAAFIVTSMLPTMTEDTVYGEVAVNEIAFVPGVRNEINATIRGQDTTDLAGNVANERNSDDTLDIEAISINDMKPKVHVQLACVPLTMRSAGRTLMATTLSPWLVHQIQQLTEQPFSVKYAALLKCIRATIDVAGHMKLKVYRAKLFQESLQVLSLLEPQHFCSRTRIELLGELGVDAGGLQREWYTLLTQAIFDPAAGLFVATDSYGYTFNPAVATSTEHLKMYRAVGRLLARSILDEQVLPFHFCVPVFKMILGTPLSATDMLFMDHQIHASLSFVSTTKDIESLCLDFSVALPSGDVAELIPNGQATMVTAANQ</sequence>
<dbReference type="GO" id="GO:0006511">
    <property type="term" value="P:ubiquitin-dependent protein catabolic process"/>
    <property type="evidence" value="ECO:0007669"/>
    <property type="project" value="TreeGrafter"/>
</dbReference>
<dbReference type="InterPro" id="IPR036443">
    <property type="entry name" value="Znf_RanBP2_sf"/>
</dbReference>